<dbReference type="OrthoDB" id="5522855at2"/>
<keyword evidence="1" id="KW-0808">Transferase</keyword>
<dbReference type="InterPro" id="IPR036890">
    <property type="entry name" value="HATPase_C_sf"/>
</dbReference>
<evidence type="ECO:0000313" key="2">
    <source>
        <dbReference type="Proteomes" id="UP000321790"/>
    </source>
</evidence>
<dbReference type="Proteomes" id="UP000321790">
    <property type="component" value="Unassembled WGS sequence"/>
</dbReference>
<dbReference type="Gene3D" id="3.30.565.10">
    <property type="entry name" value="Histidine kinase-like ATPase, C-terminal domain"/>
    <property type="match status" value="1"/>
</dbReference>
<proteinExistence type="predicted"/>
<comment type="caution">
    <text evidence="1">The sequence shown here is derived from an EMBL/GenBank/DDBJ whole genome shotgun (WGS) entry which is preliminary data.</text>
</comment>
<dbReference type="AlphaFoldDB" id="A0A5C7AZL1"/>
<dbReference type="SUPFAM" id="SSF55874">
    <property type="entry name" value="ATPase domain of HSP90 chaperone/DNA topoisomerase II/histidine kinase"/>
    <property type="match status" value="1"/>
</dbReference>
<organism evidence="1 2">
    <name type="scientific">Seonamhaeicola algicola</name>
    <dbReference type="NCBI Taxonomy" id="1719036"/>
    <lineage>
        <taxon>Bacteria</taxon>
        <taxon>Pseudomonadati</taxon>
        <taxon>Bacteroidota</taxon>
        <taxon>Flavobacteriia</taxon>
        <taxon>Flavobacteriales</taxon>
        <taxon>Flavobacteriaceae</taxon>
    </lineage>
</organism>
<keyword evidence="2" id="KW-1185">Reference proteome</keyword>
<protein>
    <submittedName>
        <fullName evidence="1">HAMP domain-containing histidine kinase</fullName>
    </submittedName>
</protein>
<gene>
    <name evidence="1" type="ORF">FUA26_05090</name>
</gene>
<accession>A0A5C7AZL1</accession>
<dbReference type="EMBL" id="VOSC01000012">
    <property type="protein sequence ID" value="TXE13173.1"/>
    <property type="molecule type" value="Genomic_DNA"/>
</dbReference>
<name>A0A5C7AZL1_9FLAO</name>
<dbReference type="RefSeq" id="WP_147132439.1">
    <property type="nucleotide sequence ID" value="NZ_VOSC01000012.1"/>
</dbReference>
<reference evidence="2" key="1">
    <citation type="submission" date="2019-08" db="EMBL/GenBank/DDBJ databases">
        <title>Seonamhaeicola sediminis sp. nov., isolated from marine sediment.</title>
        <authorList>
            <person name="Cao W.R."/>
        </authorList>
    </citation>
    <scope>NUCLEOTIDE SEQUENCE [LARGE SCALE GENOMIC DNA]</scope>
    <source>
        <strain evidence="2">Gy8</strain>
    </source>
</reference>
<sequence length="328" mass="37235">MLLNNSINKTVSDIAFWELKDNDTMLWSEAFLSNLDASLKANQTLKSFLNNTIHTKDSLEFEANFLNYIKNGIHFKQRIQLKGNAGIYNSFICSTKHNFFIKPNKTSQYLFFHKQAENTSDYIDSLISDSTPNVFKHQSTKSAGYNKIALQNVKSHASNLTLVSELVNTFTISQPKNSLNNTRENTSKVIDDVVSILSDIKQNPTDKTVSFNNILCQVLISISPVIIDANAKIDSDFSKLKSINTKAEYIERILLNLITYAIHNRHSHKHPKVYIHSYLENNKPVLEITDNGIDINANELCAKTTHKMEGILVIENQKNTSTTFKIFL</sequence>
<evidence type="ECO:0000313" key="1">
    <source>
        <dbReference type="EMBL" id="TXE13173.1"/>
    </source>
</evidence>
<dbReference type="GO" id="GO:0016301">
    <property type="term" value="F:kinase activity"/>
    <property type="evidence" value="ECO:0007669"/>
    <property type="project" value="UniProtKB-KW"/>
</dbReference>
<keyword evidence="1" id="KW-0418">Kinase</keyword>